<sequence length="94" mass="10649">MTRIIPADRIEEIVGARRRKHQHLGRAVSAEATVHILHSQECRDSLDDLRECVYSRALDRGIDTRAWRHHMDCVAELAIVRGELVPAVGSNRDA</sequence>
<dbReference type="RefSeq" id="WP_098468913.1">
    <property type="nucleotide sequence ID" value="NZ_PDJD01000001.1"/>
</dbReference>
<protein>
    <submittedName>
        <fullName evidence="1">Uncharacterized protein</fullName>
    </submittedName>
</protein>
<comment type="caution">
    <text evidence="1">The sequence shown here is derived from an EMBL/GenBank/DDBJ whole genome shotgun (WGS) entry which is preliminary data.</text>
</comment>
<proteinExistence type="predicted"/>
<dbReference type="Proteomes" id="UP000224915">
    <property type="component" value="Unassembled WGS sequence"/>
</dbReference>
<dbReference type="AlphaFoldDB" id="A0A2A9D1X3"/>
<name>A0A2A9D1X3_9MICO</name>
<evidence type="ECO:0000313" key="1">
    <source>
        <dbReference type="EMBL" id="PFG19850.1"/>
    </source>
</evidence>
<gene>
    <name evidence="1" type="ORF">ATL40_1426</name>
</gene>
<dbReference type="EMBL" id="PDJD01000001">
    <property type="protein sequence ID" value="PFG19850.1"/>
    <property type="molecule type" value="Genomic_DNA"/>
</dbReference>
<accession>A0A2A9D1X3</accession>
<keyword evidence="2" id="KW-1185">Reference proteome</keyword>
<evidence type="ECO:0000313" key="2">
    <source>
        <dbReference type="Proteomes" id="UP000224915"/>
    </source>
</evidence>
<reference evidence="1 2" key="1">
    <citation type="submission" date="2017-10" db="EMBL/GenBank/DDBJ databases">
        <title>Sequencing the genomes of 1000 actinobacteria strains.</title>
        <authorList>
            <person name="Klenk H.-P."/>
        </authorList>
    </citation>
    <scope>NUCLEOTIDE SEQUENCE [LARGE SCALE GENOMIC DNA]</scope>
    <source>
        <strain evidence="1 2">DSM 21801</strain>
    </source>
</reference>
<dbReference type="OrthoDB" id="4751274at2"/>
<organism evidence="1 2">
    <name type="scientific">Serinibacter salmoneus</name>
    <dbReference type="NCBI Taxonomy" id="556530"/>
    <lineage>
        <taxon>Bacteria</taxon>
        <taxon>Bacillati</taxon>
        <taxon>Actinomycetota</taxon>
        <taxon>Actinomycetes</taxon>
        <taxon>Micrococcales</taxon>
        <taxon>Beutenbergiaceae</taxon>
        <taxon>Serinibacter</taxon>
    </lineage>
</organism>